<evidence type="ECO:0000256" key="5">
    <source>
        <dbReference type="ARBA" id="ARBA00022989"/>
    </source>
</evidence>
<keyword evidence="13" id="KW-0132">Cell division</keyword>
<evidence type="ECO:0000256" key="4">
    <source>
        <dbReference type="ARBA" id="ARBA00022729"/>
    </source>
</evidence>
<keyword evidence="4" id="KW-0732">Signal</keyword>
<dbReference type="InterPro" id="IPR057089">
    <property type="entry name" value="C2_TIP"/>
</dbReference>
<evidence type="ECO:0000313" key="14">
    <source>
        <dbReference type="Proteomes" id="UP000383932"/>
    </source>
</evidence>
<feature type="domain" description="Coiled-coil" evidence="10">
    <location>
        <begin position="1250"/>
        <end position="1314"/>
    </location>
</feature>
<dbReference type="EMBL" id="SSOP01000011">
    <property type="protein sequence ID" value="KAB5595192.1"/>
    <property type="molecule type" value="Genomic_DNA"/>
</dbReference>
<protein>
    <submittedName>
        <fullName evidence="13">Cell division control protein 73</fullName>
    </submittedName>
</protein>
<dbReference type="FunFam" id="3.40.50.11990:FF:000004">
    <property type="entry name" value="Potential RNA Pol II elongation accessory factor"/>
    <property type="match status" value="1"/>
</dbReference>
<dbReference type="SUPFAM" id="SSF69318">
    <property type="entry name" value="Integrin alpha N-terminal domain"/>
    <property type="match status" value="1"/>
</dbReference>
<comment type="caution">
    <text evidence="13">The sequence shown here is derived from an EMBL/GenBank/DDBJ whole genome shotgun (WGS) entry which is preliminary data.</text>
</comment>
<feature type="domain" description="Cell division control protein 73 C-terminal" evidence="9">
    <location>
        <begin position="234"/>
        <end position="397"/>
    </location>
</feature>
<evidence type="ECO:0000259" key="11">
    <source>
        <dbReference type="Pfam" id="PF22048"/>
    </source>
</evidence>
<evidence type="ECO:0000256" key="2">
    <source>
        <dbReference type="ARBA" id="ARBA00006496"/>
    </source>
</evidence>
<dbReference type="InterPro" id="IPR028994">
    <property type="entry name" value="Integrin_alpha_N"/>
</dbReference>
<dbReference type="InterPro" id="IPR013517">
    <property type="entry name" value="FG-GAP"/>
</dbReference>
<name>A0A5N5QTW2_9AGAM</name>
<dbReference type="Pfam" id="PF22048">
    <property type="entry name" value="LSO1_2-like"/>
    <property type="match status" value="1"/>
</dbReference>
<dbReference type="Proteomes" id="UP000383932">
    <property type="component" value="Unassembled WGS sequence"/>
</dbReference>
<comment type="similarity">
    <text evidence="2">Belongs to the TIP family.</text>
</comment>
<gene>
    <name evidence="13" type="ORF">CTheo_1270</name>
</gene>
<dbReference type="OrthoDB" id="10022113at2759"/>
<feature type="compositionally biased region" description="Low complexity" evidence="8">
    <location>
        <begin position="1193"/>
        <end position="1203"/>
    </location>
</feature>
<dbReference type="InterPro" id="IPR054413">
    <property type="entry name" value="LSO1/2"/>
</dbReference>
<evidence type="ECO:0000256" key="7">
    <source>
        <dbReference type="ARBA" id="ARBA00023180"/>
    </source>
</evidence>
<keyword evidence="5" id="KW-1133">Transmembrane helix</keyword>
<keyword evidence="13" id="KW-0131">Cell cycle</keyword>
<feature type="region of interest" description="Disordered" evidence="8">
    <location>
        <begin position="126"/>
        <end position="166"/>
    </location>
</feature>
<organism evidence="13 14">
    <name type="scientific">Ceratobasidium theobromae</name>
    <dbReference type="NCBI Taxonomy" id="1582974"/>
    <lineage>
        <taxon>Eukaryota</taxon>
        <taxon>Fungi</taxon>
        <taxon>Dikarya</taxon>
        <taxon>Basidiomycota</taxon>
        <taxon>Agaricomycotina</taxon>
        <taxon>Agaricomycetes</taxon>
        <taxon>Cantharellales</taxon>
        <taxon>Ceratobasidiaceae</taxon>
        <taxon>Ceratobasidium</taxon>
    </lineage>
</organism>
<keyword evidence="14" id="KW-1185">Reference proteome</keyword>
<proteinExistence type="inferred from homology"/>
<evidence type="ECO:0000256" key="6">
    <source>
        <dbReference type="ARBA" id="ARBA00023136"/>
    </source>
</evidence>
<evidence type="ECO:0000259" key="12">
    <source>
        <dbReference type="Pfam" id="PF23122"/>
    </source>
</evidence>
<dbReference type="Pfam" id="PF06244">
    <property type="entry name" value="Ccdc124"/>
    <property type="match status" value="1"/>
</dbReference>
<dbReference type="InterPro" id="IPR031336">
    <property type="entry name" value="CDC73_C"/>
</dbReference>
<keyword evidence="6" id="KW-0472">Membrane</keyword>
<feature type="domain" description="LSO1/LSO2" evidence="11">
    <location>
        <begin position="1120"/>
        <end position="1187"/>
    </location>
</feature>
<dbReference type="GO" id="GO:0051301">
    <property type="term" value="P:cell division"/>
    <property type="evidence" value="ECO:0007669"/>
    <property type="project" value="UniProtKB-KW"/>
</dbReference>
<dbReference type="PANTHER" id="PTHR13412:SF0">
    <property type="entry name" value="T-CELL IMMUNOMODULATORY PROTEIN"/>
    <property type="match status" value="1"/>
</dbReference>
<keyword evidence="3" id="KW-0812">Transmembrane</keyword>
<evidence type="ECO:0000259" key="10">
    <source>
        <dbReference type="Pfam" id="PF06244"/>
    </source>
</evidence>
<evidence type="ECO:0000313" key="13">
    <source>
        <dbReference type="EMBL" id="KAB5595192.1"/>
    </source>
</evidence>
<dbReference type="Gene3D" id="3.40.50.11990">
    <property type="entry name" value="RNA polymerase II accessory factor, Cdc73 C-terminal domain"/>
    <property type="match status" value="1"/>
</dbReference>
<dbReference type="PANTHER" id="PTHR13412">
    <property type="entry name" value="T-CELL IMMUNOMODULATORY PROTEIN HOMOLOG"/>
    <property type="match status" value="1"/>
</dbReference>
<feature type="region of interest" description="Disordered" evidence="8">
    <location>
        <begin position="1113"/>
        <end position="1248"/>
    </location>
</feature>
<dbReference type="Pfam" id="PF05179">
    <property type="entry name" value="CDC73_C"/>
    <property type="match status" value="1"/>
</dbReference>
<dbReference type="InterPro" id="IPR024881">
    <property type="entry name" value="Tip"/>
</dbReference>
<evidence type="ECO:0000259" key="9">
    <source>
        <dbReference type="Pfam" id="PF05179"/>
    </source>
</evidence>
<dbReference type="Pfam" id="PF23122">
    <property type="entry name" value="C2_ITFG1"/>
    <property type="match status" value="1"/>
</dbReference>
<evidence type="ECO:0000256" key="8">
    <source>
        <dbReference type="SAM" id="MobiDB-lite"/>
    </source>
</evidence>
<dbReference type="InterPro" id="IPR038103">
    <property type="entry name" value="CDC73_C_sf"/>
</dbReference>
<keyword evidence="7" id="KW-0325">Glycoprotein</keyword>
<dbReference type="GO" id="GO:0005886">
    <property type="term" value="C:plasma membrane"/>
    <property type="evidence" value="ECO:0007669"/>
    <property type="project" value="TreeGrafter"/>
</dbReference>
<feature type="compositionally biased region" description="Basic and acidic residues" evidence="8">
    <location>
        <begin position="1160"/>
        <end position="1183"/>
    </location>
</feature>
<dbReference type="Gene3D" id="2.130.10.130">
    <property type="entry name" value="Integrin alpha, N-terminal"/>
    <property type="match status" value="1"/>
</dbReference>
<dbReference type="InterPro" id="IPR054414">
    <property type="entry name" value="Ccdc124/Oxs1_C"/>
</dbReference>
<accession>A0A5N5QTW2</accession>
<feature type="compositionally biased region" description="Basic and acidic residues" evidence="8">
    <location>
        <begin position="1120"/>
        <end position="1150"/>
    </location>
</feature>
<dbReference type="Pfam" id="PF13517">
    <property type="entry name" value="FG-GAP_3"/>
    <property type="match status" value="2"/>
</dbReference>
<sequence length="1343" mass="145905">MTDVLNALRDAISRNQPITFLDGSTPSTSLTPGTTHIVLSPTLTVLRNTPTRFRRSATSTATDPEANPKDFVSLEALLLVWTLRSSAAGDYVRQARAVPGYVAVTDRKGIVEWLEGKRAEHENIVRIGGASNTPPGSPRRHSPSKPTSAIPTSAPRREKREHPTNTADFEVCKRIKLQEIELRDRNSVLRGVKTNNFSNVKALLQARQKPKEPVKGAVPVTRSDTKVGAKKAKNMHPIIVIPSSPTSLITMYNVKKFLEEATFEPSEAAKARSLREGNLKAEDVIAIVRRRAETEQQVKYYIVDSVEALSKFATGGGGDVWDRVVCVLTTGQQWQFKPYKWSEPRQLFHNVKGMYIKWRNDTSQVKDWNVSTLEIDQHRRHVDKQVVASFWRELEHWIIANKPFLFEIYFCAYERADRYLDTTGLGNWNNASVATAHNLMKLSGFLVTTSLLATSVSSLWPFPAKRFKANGLISAGGLGLDKIQGRVVAFGDLDGDQFLDILVLSEDQRTVTAYTWHHDSFSYTQSTSVSLFSSGRIVNVVPVDLNYDGRLDLLLMSSSNDGKTLDLSSALGGSGSDGLSFSTPRSLPPSGLPQPIVLDSDGNMQLNLLGVDPDGKMRLWRNNEDTSGTFIITDSPLSSRVCTLADPHSSAVVDFNGDCLADIFLNCKESNSDHQTFQIWTRSPGAKGGYVLAREGSLPKGAGAVSFADMDRDGTLDLVFPVCGSFSSKTGVGLDCSIHIVYNKQIPLCTSAGGISGGGAKCRSPGALCVADDSFELDMNPNNGDAYAIIPLSDVLSGYSSLILTDTSHVPPLPLPLRLGDADVDGFPDILAVAAREGNIDRVPILLFSIPGKDAGVSKVKRYLHSLEQETMQQLQEFGHRDTRNITEAGAVRSTAAAKSLRRTFRSVKHGADALSEITDARSVAFLDLDEDGTLDILVQRNGAQTGSRVTFVQNNFFRDAFFLKAIVLNGACPNGMCEKSGSGKYKPFGAMNPGASFKYTVLDPRGQRSAAFGSQLPQTGYQALYTPYAFLGLGRTNNYIESLTVGSTSPRSATTLEGVIPNSKLVLNPGPDGADWRRELFLRPGEWLCHLYLAHHHTLLLSSHIGQTTIGMAPKGGNAKKESGRAKKAENEARKQEAAAAVKEKKIADEWSQGAKSNKAAEDKAAKKAAEAARKAENARLLEEEETSMQSAKKAAPKAGSKGKAKPPPPKPAGPGALAAGGGPASVEPEPAANAPTGPTLEEPELVQSFAATGVDDALALLEVINAKTDKASVGQQAAGLERHPERPGLRLQQYKELLYKTFQKSPDNPFNQTLVAYDATKEDKLEALARRKQTLEERLRE</sequence>
<evidence type="ECO:0000256" key="3">
    <source>
        <dbReference type="ARBA" id="ARBA00022692"/>
    </source>
</evidence>
<comment type="subcellular location">
    <subcellularLocation>
        <location evidence="1">Membrane</location>
        <topology evidence="1">Single-pass type I membrane protein</topology>
    </subcellularLocation>
</comment>
<evidence type="ECO:0000256" key="1">
    <source>
        <dbReference type="ARBA" id="ARBA00004479"/>
    </source>
</evidence>
<feature type="domain" description="T-cell immunomodulatory protein TIP C2" evidence="12">
    <location>
        <begin position="988"/>
        <end position="1082"/>
    </location>
</feature>
<reference evidence="13 14" key="1">
    <citation type="journal article" date="2019" name="Fungal Biol. Biotechnol.">
        <title>Draft genome sequence of fastidious pathogen Ceratobasidium theobromae, which causes vascular-streak dieback in Theobroma cacao.</title>
        <authorList>
            <person name="Ali S.S."/>
            <person name="Asman A."/>
            <person name="Shao J."/>
            <person name="Firmansyah A.P."/>
            <person name="Susilo A.W."/>
            <person name="Rosmana A."/>
            <person name="McMahon P."/>
            <person name="Junaid M."/>
            <person name="Guest D."/>
            <person name="Kheng T.Y."/>
            <person name="Meinhardt L.W."/>
            <person name="Bailey B.A."/>
        </authorList>
    </citation>
    <scope>NUCLEOTIDE SEQUENCE [LARGE SCALE GENOMIC DNA]</scope>
    <source>
        <strain evidence="13 14">CT2</strain>
    </source>
</reference>